<gene>
    <name evidence="9" type="ORF">QOZ88_08160</name>
</gene>
<sequence>MRTVLAQPDFRRLWTARTISQWGDVFSFVALAILIYRLTGSGLGVAGVVVAEIVPVLLLAPLAGVLVDRLPRITVMVAADVFRAALAGVLAVWHDDPLVVYAVAFGLSAGAALFNPAANSVLPSVVADREIVAANSAVWTAAVLSQVVLAPLAGGLVALVGPGWAFGVNAASFVASALALRGLRLVEPPGEVGRRRLLADAREGLALVGRDRLLRALAIGQLLAALSAGATSALLVVLAAEHLGAPADAYGILVGAIGVGAALGPTLLLRLIPDPRRPLYVFGPYVLRGLVDLVLASVRSLPVAAATLAVYGIGTSTGAVTFNSLLQSHLTDRTRGRVFALMDLLWQTGRLASLGVGGLLADTLGIRAVYYVGGALLLLAAAVGFTASRSFTTGPDAPA</sequence>
<dbReference type="Gene3D" id="1.20.1250.20">
    <property type="entry name" value="MFS general substrate transporter like domains"/>
    <property type="match status" value="1"/>
</dbReference>
<comment type="subcellular location">
    <subcellularLocation>
        <location evidence="1">Cell inner membrane</location>
        <topology evidence="1">Multi-pass membrane protein</topology>
    </subcellularLocation>
</comment>
<evidence type="ECO:0000256" key="1">
    <source>
        <dbReference type="ARBA" id="ARBA00004429"/>
    </source>
</evidence>
<protein>
    <submittedName>
        <fullName evidence="9">MFS transporter</fullName>
    </submittedName>
</protein>
<evidence type="ECO:0000256" key="6">
    <source>
        <dbReference type="ARBA" id="ARBA00023136"/>
    </source>
</evidence>
<dbReference type="CDD" id="cd06173">
    <property type="entry name" value="MFS_MefA_like"/>
    <property type="match status" value="1"/>
</dbReference>
<feature type="transmembrane region" description="Helical" evidence="7">
    <location>
        <begin position="304"/>
        <end position="326"/>
    </location>
</feature>
<dbReference type="InterPro" id="IPR020846">
    <property type="entry name" value="MFS_dom"/>
</dbReference>
<dbReference type="EMBL" id="JASNFN010000006">
    <property type="protein sequence ID" value="MDP5182611.1"/>
    <property type="molecule type" value="Genomic_DNA"/>
</dbReference>
<keyword evidence="6 7" id="KW-0472">Membrane</keyword>
<dbReference type="Proteomes" id="UP001233673">
    <property type="component" value="Unassembled WGS sequence"/>
</dbReference>
<evidence type="ECO:0000256" key="4">
    <source>
        <dbReference type="ARBA" id="ARBA00022692"/>
    </source>
</evidence>
<keyword evidence="10" id="KW-1185">Reference proteome</keyword>
<evidence type="ECO:0000256" key="2">
    <source>
        <dbReference type="ARBA" id="ARBA00022448"/>
    </source>
</evidence>
<feature type="transmembrane region" description="Helical" evidence="7">
    <location>
        <begin position="138"/>
        <end position="160"/>
    </location>
</feature>
<evidence type="ECO:0000256" key="5">
    <source>
        <dbReference type="ARBA" id="ARBA00022989"/>
    </source>
</evidence>
<proteinExistence type="predicted"/>
<keyword evidence="3" id="KW-1003">Cell membrane</keyword>
<evidence type="ECO:0000259" key="8">
    <source>
        <dbReference type="PROSITE" id="PS50850"/>
    </source>
</evidence>
<feature type="transmembrane region" description="Helical" evidence="7">
    <location>
        <begin position="99"/>
        <end position="118"/>
    </location>
</feature>
<feature type="domain" description="Major facilitator superfamily (MFS) profile" evidence="8">
    <location>
        <begin position="213"/>
        <end position="399"/>
    </location>
</feature>
<organism evidence="9 10">
    <name type="scientific">Blastococcus carthaginiensis</name>
    <dbReference type="NCBI Taxonomy" id="3050034"/>
    <lineage>
        <taxon>Bacteria</taxon>
        <taxon>Bacillati</taxon>
        <taxon>Actinomycetota</taxon>
        <taxon>Actinomycetes</taxon>
        <taxon>Geodermatophilales</taxon>
        <taxon>Geodermatophilaceae</taxon>
        <taxon>Blastococcus</taxon>
    </lineage>
</organism>
<name>A0ABT9IAL3_9ACTN</name>
<keyword evidence="2" id="KW-0813">Transport</keyword>
<keyword evidence="4 7" id="KW-0812">Transmembrane</keyword>
<feature type="transmembrane region" description="Helical" evidence="7">
    <location>
        <begin position="73"/>
        <end position="93"/>
    </location>
</feature>
<accession>A0ABT9IAL3</accession>
<feature type="transmembrane region" description="Helical" evidence="7">
    <location>
        <begin position="45"/>
        <end position="66"/>
    </location>
</feature>
<feature type="transmembrane region" description="Helical" evidence="7">
    <location>
        <begin position="166"/>
        <end position="186"/>
    </location>
</feature>
<dbReference type="PROSITE" id="PS50850">
    <property type="entry name" value="MFS"/>
    <property type="match status" value="1"/>
</dbReference>
<evidence type="ECO:0000313" key="9">
    <source>
        <dbReference type="EMBL" id="MDP5182611.1"/>
    </source>
</evidence>
<dbReference type="InterPro" id="IPR036259">
    <property type="entry name" value="MFS_trans_sf"/>
</dbReference>
<feature type="transmembrane region" description="Helical" evidence="7">
    <location>
        <begin position="216"/>
        <end position="240"/>
    </location>
</feature>
<reference evidence="10" key="1">
    <citation type="submission" date="2023-05" db="EMBL/GenBank/DDBJ databases">
        <title>Draft genome of Pseudofrankia sp. BMG5.37.</title>
        <authorList>
            <person name="Gtari M."/>
            <person name="Ghodhbane F."/>
            <person name="Sbissi I."/>
        </authorList>
    </citation>
    <scope>NUCLEOTIDE SEQUENCE [LARGE SCALE GENOMIC DNA]</scope>
    <source>
        <strain evidence="10">BMG 814</strain>
    </source>
</reference>
<keyword evidence="5 7" id="KW-1133">Transmembrane helix</keyword>
<feature type="transmembrane region" description="Helical" evidence="7">
    <location>
        <begin position="279"/>
        <end position="298"/>
    </location>
</feature>
<comment type="caution">
    <text evidence="9">The sequence shown here is derived from an EMBL/GenBank/DDBJ whole genome shotgun (WGS) entry which is preliminary data.</text>
</comment>
<feature type="transmembrane region" description="Helical" evidence="7">
    <location>
        <begin position="368"/>
        <end position="387"/>
    </location>
</feature>
<feature type="transmembrane region" description="Helical" evidence="7">
    <location>
        <begin position="21"/>
        <end position="39"/>
    </location>
</feature>
<evidence type="ECO:0000256" key="3">
    <source>
        <dbReference type="ARBA" id="ARBA00022475"/>
    </source>
</evidence>
<dbReference type="RefSeq" id="WP_305999294.1">
    <property type="nucleotide sequence ID" value="NZ_JASNFN010000006.1"/>
</dbReference>
<feature type="transmembrane region" description="Helical" evidence="7">
    <location>
        <begin position="252"/>
        <end position="272"/>
    </location>
</feature>
<evidence type="ECO:0000256" key="7">
    <source>
        <dbReference type="SAM" id="Phobius"/>
    </source>
</evidence>
<dbReference type="SUPFAM" id="SSF103473">
    <property type="entry name" value="MFS general substrate transporter"/>
    <property type="match status" value="1"/>
</dbReference>
<dbReference type="InterPro" id="IPR010290">
    <property type="entry name" value="TM_effector"/>
</dbReference>
<dbReference type="Pfam" id="PF05977">
    <property type="entry name" value="MFS_3"/>
    <property type="match status" value="1"/>
</dbReference>
<dbReference type="PANTHER" id="PTHR23513:SF9">
    <property type="entry name" value="ENTEROBACTIN EXPORTER ENTS"/>
    <property type="match status" value="1"/>
</dbReference>
<evidence type="ECO:0000313" key="10">
    <source>
        <dbReference type="Proteomes" id="UP001233673"/>
    </source>
</evidence>
<dbReference type="PANTHER" id="PTHR23513">
    <property type="entry name" value="INTEGRAL MEMBRANE EFFLUX PROTEIN-RELATED"/>
    <property type="match status" value="1"/>
</dbReference>